<reference evidence="2 3" key="1">
    <citation type="journal article" date="2020" name="G3 (Bethesda)">
        <title>Improved Reference Genome for Cyclotella cryptica CCMP332, a Model for Cell Wall Morphogenesis, Salinity Adaptation, and Lipid Production in Diatoms (Bacillariophyta).</title>
        <authorList>
            <person name="Roberts W.R."/>
            <person name="Downey K.M."/>
            <person name="Ruck E.C."/>
            <person name="Traller J.C."/>
            <person name="Alverson A.J."/>
        </authorList>
    </citation>
    <scope>NUCLEOTIDE SEQUENCE [LARGE SCALE GENOMIC DNA]</scope>
    <source>
        <strain evidence="2 3">CCMP332</strain>
    </source>
</reference>
<feature type="compositionally biased region" description="Polar residues" evidence="1">
    <location>
        <begin position="78"/>
        <end position="88"/>
    </location>
</feature>
<comment type="caution">
    <text evidence="2">The sequence shown here is derived from an EMBL/GenBank/DDBJ whole genome shotgun (WGS) entry which is preliminary data.</text>
</comment>
<proteinExistence type="predicted"/>
<feature type="region of interest" description="Disordered" evidence="1">
    <location>
        <begin position="240"/>
        <end position="269"/>
    </location>
</feature>
<dbReference type="Proteomes" id="UP001516023">
    <property type="component" value="Unassembled WGS sequence"/>
</dbReference>
<evidence type="ECO:0000313" key="3">
    <source>
        <dbReference type="Proteomes" id="UP001516023"/>
    </source>
</evidence>
<protein>
    <submittedName>
        <fullName evidence="2">Uncharacterized protein</fullName>
    </submittedName>
</protein>
<feature type="compositionally biased region" description="Basic and acidic residues" evidence="1">
    <location>
        <begin position="59"/>
        <end position="69"/>
    </location>
</feature>
<keyword evidence="3" id="KW-1185">Reference proteome</keyword>
<gene>
    <name evidence="2" type="ORF">HJC23_006814</name>
</gene>
<name>A0ABD3NWC8_9STRA</name>
<evidence type="ECO:0000313" key="2">
    <source>
        <dbReference type="EMBL" id="KAL3779658.1"/>
    </source>
</evidence>
<feature type="compositionally biased region" description="Polar residues" evidence="1">
    <location>
        <begin position="249"/>
        <end position="262"/>
    </location>
</feature>
<sequence length="1026" mass="112690">MSSKPETIAEYWKKRENVPVLSGKRVRMPSKKQFVIYEQADTTIPPDNTTKSNSKRKSDKSNKQKDKQTKLKKPKVNDSVSRGEQRGQSLPEVPASRGGDATGEPVPEANMKAAVVGRSVQSEPVGGDVPASQGGDTAGEPVPEANMKEAVVGRSVQSEPAGGDAPASQGGDTMKEAVVGQSGQTEPAGVDVPVSQGDDTAVNPVPEANMKESVVELDDDFEPIDLEAFEDQLKESVSVSTSTLSTTSPQGQPITDQPNITKPQPKGKKPEYVMTHLGSLQVPPNNKAKSFQDYVDLPITDSHCQSPPLISTSPIAKSPLDSSDDANTAVAKAEADTTSEAVKSDYTRKSCEGIYPDYKKKEFQELLNAYTLHATISEKAVCEPRLVGNTGLTNFFLKTCNGDGVYRKTKIGIIHSCDECHNSFYCNGQRAKSLKANIKDRGRTFTTVHTILRRSDIAPEDQRILSTFNNTSDEYLTLCGRDLRTLNKPSVKAVVSQNDFLPGGDKFINGFVKTYQDNKEVRDHLLVGLMQAYIAKVNGIKTPVYGTAVTNFYLSLSGCGSKSALQFASANLGKCISMRHIQRLAASKRPPPFIQHTRDDVVDIILSHIATIRSKFGDDTLRIAFSVGIDATKLVQCWQFSTTHCALVGGCYPNHMVSLEGKGKEEIEKLIQEHREGKHGPLAEEVKVAVLTFQAVPPGMSPMFVLCGKPQGNNESSDYTFDVLRSCEMAAARDGNACVLDISTDGVSCDVEKNLRMNLDYLEGKCNTVAMTDNKHNNKNARGQAVTGSSPSSLGSFVLDPWHLKQAGVARELYAVQDWASDTVVTRLCSASTVLKLLSKDFKDVGNLAVLVVNLTLIRLRNYSVNARDLNWKDRCMYQWCTLLWFTSYHTPYSTMMPNKRNMLLETVACLFLFTRKDVSQGQRLTSEANEHTFGIWRMILREFNMEQLIRIVQKSIIKNEAIFESNFDVLRSNSMKGYPSGLQSFIDNMKKGSSSSGPIDVDVTIPAVDQLWNTIRGIISFEVES</sequence>
<organism evidence="2 3">
    <name type="scientific">Cyclotella cryptica</name>
    <dbReference type="NCBI Taxonomy" id="29204"/>
    <lineage>
        <taxon>Eukaryota</taxon>
        <taxon>Sar</taxon>
        <taxon>Stramenopiles</taxon>
        <taxon>Ochrophyta</taxon>
        <taxon>Bacillariophyta</taxon>
        <taxon>Coscinodiscophyceae</taxon>
        <taxon>Thalassiosirophycidae</taxon>
        <taxon>Stephanodiscales</taxon>
        <taxon>Stephanodiscaceae</taxon>
        <taxon>Cyclotella</taxon>
    </lineage>
</organism>
<feature type="region of interest" description="Disordered" evidence="1">
    <location>
        <begin position="36"/>
        <end position="209"/>
    </location>
</feature>
<evidence type="ECO:0000256" key="1">
    <source>
        <dbReference type="SAM" id="MobiDB-lite"/>
    </source>
</evidence>
<dbReference type="EMBL" id="JABMIG020000380">
    <property type="protein sequence ID" value="KAL3779658.1"/>
    <property type="molecule type" value="Genomic_DNA"/>
</dbReference>
<dbReference type="AlphaFoldDB" id="A0ABD3NWC8"/>
<accession>A0ABD3NWC8</accession>